<dbReference type="GO" id="GO:0016702">
    <property type="term" value="F:oxidoreductase activity, acting on single donors with incorporation of molecular oxygen, incorporation of two atoms of oxygen"/>
    <property type="evidence" value="ECO:0007669"/>
    <property type="project" value="InterPro"/>
</dbReference>
<accession>A0AAD6CN63</accession>
<dbReference type="PANTHER" id="PTHR34315:SF9">
    <property type="entry name" value="INTRADIOL RING-CLEAVAGE DIOXYGENASES DOMAIN-CONTAINING PROTEIN-RELATED"/>
    <property type="match status" value="1"/>
</dbReference>
<dbReference type="GO" id="GO:0005506">
    <property type="term" value="F:iron ion binding"/>
    <property type="evidence" value="ECO:0007669"/>
    <property type="project" value="InterPro"/>
</dbReference>
<dbReference type="Gene3D" id="2.60.130.10">
    <property type="entry name" value="Aromatic compound dioxygenase"/>
    <property type="match status" value="1"/>
</dbReference>
<reference evidence="2 3" key="1">
    <citation type="journal article" date="2023" name="IMA Fungus">
        <title>Comparative genomic study of the Penicillium genus elucidates a diverse pangenome and 15 lateral gene transfer events.</title>
        <authorList>
            <person name="Petersen C."/>
            <person name="Sorensen T."/>
            <person name="Nielsen M.R."/>
            <person name="Sondergaard T.E."/>
            <person name="Sorensen J.L."/>
            <person name="Fitzpatrick D.A."/>
            <person name="Frisvad J.C."/>
            <person name="Nielsen K.L."/>
        </authorList>
    </citation>
    <scope>NUCLEOTIDE SEQUENCE [LARGE SCALE GENOMIC DNA]</scope>
    <source>
        <strain evidence="2 3">IBT 35679</strain>
    </source>
</reference>
<dbReference type="EMBL" id="JAQIZZ010000008">
    <property type="protein sequence ID" value="KAJ5525224.1"/>
    <property type="molecule type" value="Genomic_DNA"/>
</dbReference>
<name>A0AAD6CN63_9EURO</name>
<dbReference type="AlphaFoldDB" id="A0AAD6CN63"/>
<keyword evidence="3" id="KW-1185">Reference proteome</keyword>
<organism evidence="2 3">
    <name type="scientific">Penicillium frequentans</name>
    <dbReference type="NCBI Taxonomy" id="3151616"/>
    <lineage>
        <taxon>Eukaryota</taxon>
        <taxon>Fungi</taxon>
        <taxon>Dikarya</taxon>
        <taxon>Ascomycota</taxon>
        <taxon>Pezizomycotina</taxon>
        <taxon>Eurotiomycetes</taxon>
        <taxon>Eurotiomycetidae</taxon>
        <taxon>Eurotiales</taxon>
        <taxon>Aspergillaceae</taxon>
        <taxon>Penicillium</taxon>
    </lineage>
</organism>
<proteinExistence type="predicted"/>
<dbReference type="PANTHER" id="PTHR34315">
    <property type="match status" value="1"/>
</dbReference>
<protein>
    <recommendedName>
        <fullName evidence="4">Intradiol ring-cleavage dioxygenases domain-containing protein</fullName>
    </recommendedName>
</protein>
<evidence type="ECO:0008006" key="4">
    <source>
        <dbReference type="Google" id="ProtNLM"/>
    </source>
</evidence>
<dbReference type="InterPro" id="IPR015889">
    <property type="entry name" value="Intradiol_dOase_core"/>
</dbReference>
<evidence type="ECO:0000313" key="3">
    <source>
        <dbReference type="Proteomes" id="UP001220324"/>
    </source>
</evidence>
<comment type="caution">
    <text evidence="2">The sequence shown here is derived from an EMBL/GenBank/DDBJ whole genome shotgun (WGS) entry which is preliminary data.</text>
</comment>
<sequence length="332" mass="36974">MQLIRLLTLAAVSGPLMVAAHPGHHEEDATPELKAYKSNVRRSAEGCALHWENTGAQQRNIARRQATLDMHRRRLSKKDTNKVLNTSHYEEKISLNSPFEDIWSATSIPLNPEGESGPYWVVGERLRSNILESQPGIPVIIEEQYIDVETCEPITDMFAEIWGCNATGVYSGLVASGNGNPADLSNHDTTFLRGVQRTDEDGVVTFLTLFPGHYDGRTTHHHVVAHFFYDQDLIEKVESTYPYNTNKIPQTHNKVDRVFQQETDGSTTSDPVLSYAYLGDKIEDGIFAWVQVAINTSAHHYPYYTNVLTSTGGVNVTGTECGDYTEIDGGKC</sequence>
<keyword evidence="1" id="KW-0732">Signal</keyword>
<gene>
    <name evidence="2" type="ORF">N7494_011874</name>
</gene>
<evidence type="ECO:0000256" key="1">
    <source>
        <dbReference type="SAM" id="SignalP"/>
    </source>
</evidence>
<evidence type="ECO:0000313" key="2">
    <source>
        <dbReference type="EMBL" id="KAJ5525224.1"/>
    </source>
</evidence>
<dbReference type="Proteomes" id="UP001220324">
    <property type="component" value="Unassembled WGS sequence"/>
</dbReference>
<dbReference type="SUPFAM" id="SSF49482">
    <property type="entry name" value="Aromatic compound dioxygenase"/>
    <property type="match status" value="1"/>
</dbReference>
<dbReference type="CDD" id="cd03457">
    <property type="entry name" value="intradiol_dioxygenase_like"/>
    <property type="match status" value="1"/>
</dbReference>
<feature type="signal peptide" evidence="1">
    <location>
        <begin position="1"/>
        <end position="20"/>
    </location>
</feature>
<feature type="chain" id="PRO_5042154406" description="Intradiol ring-cleavage dioxygenases domain-containing protein" evidence="1">
    <location>
        <begin position="21"/>
        <end position="332"/>
    </location>
</feature>